<feature type="compositionally biased region" description="Pro residues" evidence="1">
    <location>
        <begin position="102"/>
        <end position="111"/>
    </location>
</feature>
<evidence type="ECO:0000256" key="1">
    <source>
        <dbReference type="SAM" id="MobiDB-lite"/>
    </source>
</evidence>
<evidence type="ECO:0000313" key="2">
    <source>
        <dbReference type="EMBL" id="KAG0708491.1"/>
    </source>
</evidence>
<proteinExistence type="predicted"/>
<accession>A0A8J4XLV1</accession>
<gene>
    <name evidence="2" type="ORF">GWK47_024004</name>
</gene>
<protein>
    <submittedName>
        <fullName evidence="2">Uncharacterized protein</fullName>
    </submittedName>
</protein>
<dbReference type="EMBL" id="JACEEZ010024766">
    <property type="protein sequence ID" value="KAG0708491.1"/>
    <property type="molecule type" value="Genomic_DNA"/>
</dbReference>
<organism evidence="2 3">
    <name type="scientific">Chionoecetes opilio</name>
    <name type="common">Atlantic snow crab</name>
    <name type="synonym">Cancer opilio</name>
    <dbReference type="NCBI Taxonomy" id="41210"/>
    <lineage>
        <taxon>Eukaryota</taxon>
        <taxon>Metazoa</taxon>
        <taxon>Ecdysozoa</taxon>
        <taxon>Arthropoda</taxon>
        <taxon>Crustacea</taxon>
        <taxon>Multicrustacea</taxon>
        <taxon>Malacostraca</taxon>
        <taxon>Eumalacostraca</taxon>
        <taxon>Eucarida</taxon>
        <taxon>Decapoda</taxon>
        <taxon>Pleocyemata</taxon>
        <taxon>Brachyura</taxon>
        <taxon>Eubrachyura</taxon>
        <taxon>Majoidea</taxon>
        <taxon>Majidae</taxon>
        <taxon>Chionoecetes</taxon>
    </lineage>
</organism>
<sequence length="244" mass="25387">MFGGFREKMLPPSGTELVAIQPRPQNIPSHHGRKPGNTHRFLDGAAGPSNSPHPKENPWGSSKNFLGNPKKALARREGVRLNGIPSHVGARGNEAGGSGPKGEPPAGPPRHPFTCLPLTAAPKGAGEAGAPAHPHSQAPTESGGPGKRQVAWYAAATDYHPLGRHSAQKPRADGPLLQCVRLGYCTREGLGRRTLRGKSAIYCEKEPPAPPLWGIPPFCPATAPLRPGPAPAAQPAGGGRGGWA</sequence>
<feature type="compositionally biased region" description="Low complexity" evidence="1">
    <location>
        <begin position="120"/>
        <end position="134"/>
    </location>
</feature>
<evidence type="ECO:0000313" key="3">
    <source>
        <dbReference type="Proteomes" id="UP000770661"/>
    </source>
</evidence>
<dbReference type="AlphaFoldDB" id="A0A8J4XLV1"/>
<comment type="caution">
    <text evidence="2">The sequence shown here is derived from an EMBL/GenBank/DDBJ whole genome shotgun (WGS) entry which is preliminary data.</text>
</comment>
<dbReference type="Proteomes" id="UP000770661">
    <property type="component" value="Unassembled WGS sequence"/>
</dbReference>
<feature type="region of interest" description="Disordered" evidence="1">
    <location>
        <begin position="1"/>
        <end position="67"/>
    </location>
</feature>
<reference evidence="2" key="1">
    <citation type="submission" date="2020-07" db="EMBL/GenBank/DDBJ databases">
        <title>The High-quality genome of the commercially important snow crab, Chionoecetes opilio.</title>
        <authorList>
            <person name="Jeong J.-H."/>
            <person name="Ryu S."/>
        </authorList>
    </citation>
    <scope>NUCLEOTIDE SEQUENCE</scope>
    <source>
        <strain evidence="2">MADBK_172401_WGS</strain>
        <tissue evidence="2">Digestive gland</tissue>
    </source>
</reference>
<name>A0A8J4XLV1_CHIOP</name>
<keyword evidence="3" id="KW-1185">Reference proteome</keyword>
<feature type="region of interest" description="Disordered" evidence="1">
    <location>
        <begin position="81"/>
        <end position="147"/>
    </location>
</feature>